<keyword evidence="3" id="KW-1185">Reference proteome</keyword>
<comment type="caution">
    <text evidence="2">The sequence shown here is derived from an EMBL/GenBank/DDBJ whole genome shotgun (WGS) entry which is preliminary data.</text>
</comment>
<feature type="transmembrane region" description="Helical" evidence="1">
    <location>
        <begin position="20"/>
        <end position="37"/>
    </location>
</feature>
<dbReference type="AlphaFoldDB" id="A0AAV2A049"/>
<evidence type="ECO:0000256" key="1">
    <source>
        <dbReference type="SAM" id="Phobius"/>
    </source>
</evidence>
<keyword evidence="1" id="KW-0812">Transmembrane</keyword>
<protein>
    <submittedName>
        <fullName evidence="2">Uncharacterized protein</fullName>
    </submittedName>
</protein>
<dbReference type="EMBL" id="CAXIEN010000090">
    <property type="protein sequence ID" value="CAL1276105.1"/>
    <property type="molecule type" value="Genomic_DNA"/>
</dbReference>
<reference evidence="2 3" key="1">
    <citation type="submission" date="2024-04" db="EMBL/GenBank/DDBJ databases">
        <authorList>
            <person name="Rising A."/>
            <person name="Reimegard J."/>
            <person name="Sonavane S."/>
            <person name="Akerstrom W."/>
            <person name="Nylinder S."/>
            <person name="Hedman E."/>
            <person name="Kallberg Y."/>
        </authorList>
    </citation>
    <scope>NUCLEOTIDE SEQUENCE [LARGE SCALE GENOMIC DNA]</scope>
</reference>
<sequence>MHLLPDSEKLDIIWNKLFEEIALVKIFYTFATFLRLLSKRFIKFTKK</sequence>
<evidence type="ECO:0000313" key="2">
    <source>
        <dbReference type="EMBL" id="CAL1276105.1"/>
    </source>
</evidence>
<dbReference type="Proteomes" id="UP001497382">
    <property type="component" value="Unassembled WGS sequence"/>
</dbReference>
<organism evidence="2 3">
    <name type="scientific">Larinioides sclopetarius</name>
    <dbReference type="NCBI Taxonomy" id="280406"/>
    <lineage>
        <taxon>Eukaryota</taxon>
        <taxon>Metazoa</taxon>
        <taxon>Ecdysozoa</taxon>
        <taxon>Arthropoda</taxon>
        <taxon>Chelicerata</taxon>
        <taxon>Arachnida</taxon>
        <taxon>Araneae</taxon>
        <taxon>Araneomorphae</taxon>
        <taxon>Entelegynae</taxon>
        <taxon>Araneoidea</taxon>
        <taxon>Araneidae</taxon>
        <taxon>Larinioides</taxon>
    </lineage>
</organism>
<keyword evidence="1" id="KW-1133">Transmembrane helix</keyword>
<keyword evidence="1" id="KW-0472">Membrane</keyword>
<gene>
    <name evidence="2" type="ORF">LARSCL_LOCUS8457</name>
</gene>
<name>A0AAV2A049_9ARAC</name>
<proteinExistence type="predicted"/>
<evidence type="ECO:0000313" key="3">
    <source>
        <dbReference type="Proteomes" id="UP001497382"/>
    </source>
</evidence>
<accession>A0AAV2A049</accession>